<dbReference type="Proteomes" id="UP000263014">
    <property type="component" value="Unassembled WGS sequence"/>
</dbReference>
<organism evidence="1 2">
    <name type="scientific">Hungatella hathewayi</name>
    <dbReference type="NCBI Taxonomy" id="154046"/>
    <lineage>
        <taxon>Bacteria</taxon>
        <taxon>Bacillati</taxon>
        <taxon>Bacillota</taxon>
        <taxon>Clostridia</taxon>
        <taxon>Lachnospirales</taxon>
        <taxon>Lachnospiraceae</taxon>
        <taxon>Hungatella</taxon>
    </lineage>
</organism>
<name>A0A374P4Q9_9FIRM</name>
<dbReference type="AlphaFoldDB" id="A0A374P4Q9"/>
<dbReference type="EMBL" id="QSON01000008">
    <property type="protein sequence ID" value="RGJ01963.1"/>
    <property type="molecule type" value="Genomic_DNA"/>
</dbReference>
<proteinExistence type="predicted"/>
<comment type="caution">
    <text evidence="1">The sequence shown here is derived from an EMBL/GenBank/DDBJ whole genome shotgun (WGS) entry which is preliminary data.</text>
</comment>
<evidence type="ECO:0000313" key="1">
    <source>
        <dbReference type="EMBL" id="RGJ01963.1"/>
    </source>
</evidence>
<gene>
    <name evidence="1" type="ORF">DXD79_17375</name>
</gene>
<reference evidence="1 2" key="1">
    <citation type="submission" date="2018-08" db="EMBL/GenBank/DDBJ databases">
        <title>A genome reference for cultivated species of the human gut microbiota.</title>
        <authorList>
            <person name="Zou Y."/>
            <person name="Xue W."/>
            <person name="Luo G."/>
        </authorList>
    </citation>
    <scope>NUCLEOTIDE SEQUENCE [LARGE SCALE GENOMIC DNA]</scope>
    <source>
        <strain evidence="1 2">TM09-12</strain>
    </source>
</reference>
<evidence type="ECO:0000313" key="2">
    <source>
        <dbReference type="Proteomes" id="UP000263014"/>
    </source>
</evidence>
<dbReference type="RefSeq" id="WP_117631989.1">
    <property type="nucleotide sequence ID" value="NZ_QSON01000008.1"/>
</dbReference>
<accession>A0A374P4Q9</accession>
<sequence length="1202" mass="141984">MINTEVFPAIQMKIDRLLKITNEYQFYDLVKAIYCINLCINNRSVLESCLALNACLIEYEEKGSQRIETFDEFKSFFCKIYDVMKPGMTDDYTVEDFGEVRIRYNDKFYRVIIGTGHNNVFACLNFLPTLARKISHEEELSLALEYSAGVLDYFIEENKNDGIVEKRFVLPQKELFYKVQRFFKEECKKYNILELDSLIKNDKATIEKSHFVCREDNIYPLYNVSLLIDLYDIWENEIDFKEKISIANIGIIDRIYSLFETDRSNGCLMFAPAMIFPNQKYDSTQRTYTFIAKASHGVVVAINADEYEEGQLEEEIVYIEEYHKSGTLQIAEIYNRFEKNGLRGLHIPADVPIEYLIYNSFMNPNQMYMSLGEVGKKEGKTCTALDVIYYLNFADDADELFEYLSYCKERDYESSFGFGSDAALYFTWRNQGRYIAKGAIVFNMLDVGYDTENEAVVDYFKEELKDYPFHIKDYLFREPFSWKIEKREFGLYEYTAKHGMGFGGIYFTLPQNNYVFLTNNVEFYKDVKDFGEYRQWIQLLEEIITEGFVSIKCIFEDDSAICNTGIQIAFMPIEYAIHAGHESFLHEDRMYVYSDAQYHNHKWIIRYVVKDIKRIFEDIQAAKDRSVELNILKEILLPLLVRMPALNELFETKKQFISLDKKKVGVFSASVEYKWDNNVQNFSPEDYHYHEVRKRIANVCYGNMIKPGIYRGQEANKIIRAMQKAIIEDFESEVSKYSWSELHCSLLDYHSTLLHDININWKRYGSYSELDEKKDKEVRDRIIDQREKAKHDDRNALYLIETNLYLHHESETLAIRDDINLLLAYANWLVVLNDVADMCYFADNEAYIEITDEYVVDTLSDDQDAEKLNGLHHRIYSYSEGVKRNLETDSEYLEKVKETFKEDMGFTFPDFLDILSYFSYSFSEEIVKKVGNNVFRAPMKELLSDFLMQMNGVITEEDATNLFNYLVVTFQNLKTENGRVDFYLPIGKRRTRDTRFELMPLVSINGDIIFSPITMDYLKKDWLNGIMDFVLPYEVGMNKTKQLILRWKNLYEKQIVYDIANSFKQNKFDIVKTNFELRKLNKAHPQWLGDYDVFAVDVKNKSIWIVECKVIEKVATFYDMYRQQNRFFNEHKEDEKFQKRVDYLHEKADQVIQELGCSEHMGYKVMPYMCMNKVLVSRYKKVAFPIVSYPELVELISEVTRK</sequence>
<protein>
    <submittedName>
        <fullName evidence="1">Uncharacterized protein</fullName>
    </submittedName>
</protein>